<proteinExistence type="predicted"/>
<name>A0A4U5M2F1_STECR</name>
<reference evidence="2 3" key="2">
    <citation type="journal article" date="2019" name="G3 (Bethesda)">
        <title>Hybrid Assembly of the Genome of the Entomopathogenic Nematode Steinernema carpocapsae Identifies the X-Chromosome.</title>
        <authorList>
            <person name="Serra L."/>
            <person name="Macchietto M."/>
            <person name="Macias-Munoz A."/>
            <person name="McGill C.J."/>
            <person name="Rodriguez I.M."/>
            <person name="Rodriguez B."/>
            <person name="Murad R."/>
            <person name="Mortazavi A."/>
        </authorList>
    </citation>
    <scope>NUCLEOTIDE SEQUENCE [LARGE SCALE GENOMIC DNA]</scope>
    <source>
        <strain evidence="2 3">ALL</strain>
    </source>
</reference>
<keyword evidence="3" id="KW-1185">Reference proteome</keyword>
<evidence type="ECO:0000313" key="3">
    <source>
        <dbReference type="Proteomes" id="UP000298663"/>
    </source>
</evidence>
<dbReference type="EMBL" id="AZBU02000010">
    <property type="protein sequence ID" value="TKR62901.1"/>
    <property type="molecule type" value="Genomic_DNA"/>
</dbReference>
<dbReference type="Proteomes" id="UP000298663">
    <property type="component" value="Unassembled WGS sequence"/>
</dbReference>
<reference evidence="2 3" key="1">
    <citation type="journal article" date="2015" name="Genome Biol.">
        <title>Comparative genomics of Steinernema reveals deeply conserved gene regulatory networks.</title>
        <authorList>
            <person name="Dillman A.R."/>
            <person name="Macchietto M."/>
            <person name="Porter C.F."/>
            <person name="Rogers A."/>
            <person name="Williams B."/>
            <person name="Antoshechkin I."/>
            <person name="Lee M.M."/>
            <person name="Goodwin Z."/>
            <person name="Lu X."/>
            <person name="Lewis E.E."/>
            <person name="Goodrich-Blair H."/>
            <person name="Stock S.P."/>
            <person name="Adams B.J."/>
            <person name="Sternberg P.W."/>
            <person name="Mortazavi A."/>
        </authorList>
    </citation>
    <scope>NUCLEOTIDE SEQUENCE [LARGE SCALE GENOMIC DNA]</scope>
    <source>
        <strain evidence="2 3">ALL</strain>
    </source>
</reference>
<evidence type="ECO:0000256" key="1">
    <source>
        <dbReference type="SAM" id="MobiDB-lite"/>
    </source>
</evidence>
<accession>A0A4U5M2F1</accession>
<protein>
    <submittedName>
        <fullName evidence="2">Uncharacterized protein</fullName>
    </submittedName>
</protein>
<feature type="region of interest" description="Disordered" evidence="1">
    <location>
        <begin position="177"/>
        <end position="203"/>
    </location>
</feature>
<gene>
    <name evidence="2" type="ORF">L596_026803</name>
</gene>
<organism evidence="2 3">
    <name type="scientific">Steinernema carpocapsae</name>
    <name type="common">Entomopathogenic nematode</name>
    <dbReference type="NCBI Taxonomy" id="34508"/>
    <lineage>
        <taxon>Eukaryota</taxon>
        <taxon>Metazoa</taxon>
        <taxon>Ecdysozoa</taxon>
        <taxon>Nematoda</taxon>
        <taxon>Chromadorea</taxon>
        <taxon>Rhabditida</taxon>
        <taxon>Tylenchina</taxon>
        <taxon>Panagrolaimomorpha</taxon>
        <taxon>Strongyloidoidea</taxon>
        <taxon>Steinernematidae</taxon>
        <taxon>Steinernema</taxon>
    </lineage>
</organism>
<sequence length="203" mass="23564">MTENMTLVWFAARLIRMEESAYQGIVLSTKSLENPGPRLRPKRLEEAELARDRFDHQQMLSRRCISIYLSKPWEFEECFSFLSENDVAIDRHRKLLGSQKDLWNPMESCSEPDSSSFTPQKELCSTPTAWKRSRKHDEKNIIDAKMSSILDKIDAKWSKREEEDPATKHLDSYLAESVKKAQAHSPKLGAKMKTELMSVRNTK</sequence>
<evidence type="ECO:0000313" key="2">
    <source>
        <dbReference type="EMBL" id="TKR62901.1"/>
    </source>
</evidence>
<dbReference type="AlphaFoldDB" id="A0A4U5M2F1"/>
<comment type="caution">
    <text evidence="2">The sequence shown here is derived from an EMBL/GenBank/DDBJ whole genome shotgun (WGS) entry which is preliminary data.</text>
</comment>